<keyword evidence="4" id="KW-0418">Kinase</keyword>
<protein>
    <submittedName>
        <fullName evidence="7">Protein kinase domain-containing protein</fullName>
    </submittedName>
</protein>
<keyword evidence="1" id="KW-0723">Serine/threonine-protein kinase</keyword>
<dbReference type="InterPro" id="IPR011009">
    <property type="entry name" value="Kinase-like_dom_sf"/>
</dbReference>
<dbReference type="Gene3D" id="1.10.510.10">
    <property type="entry name" value="Transferase(Phosphotransferase) domain 1"/>
    <property type="match status" value="1"/>
</dbReference>
<dbReference type="PANTHER" id="PTHR24056">
    <property type="entry name" value="CELL DIVISION PROTEIN KINASE"/>
    <property type="match status" value="1"/>
</dbReference>
<organism evidence="7">
    <name type="scientific">Gongylonema pulchrum</name>
    <dbReference type="NCBI Taxonomy" id="637853"/>
    <lineage>
        <taxon>Eukaryota</taxon>
        <taxon>Metazoa</taxon>
        <taxon>Ecdysozoa</taxon>
        <taxon>Nematoda</taxon>
        <taxon>Chromadorea</taxon>
        <taxon>Rhabditida</taxon>
        <taxon>Spirurina</taxon>
        <taxon>Spiruromorpha</taxon>
        <taxon>Spiruroidea</taxon>
        <taxon>Gongylonematidae</taxon>
        <taxon>Gongylonema</taxon>
    </lineage>
</organism>
<evidence type="ECO:0000256" key="3">
    <source>
        <dbReference type="ARBA" id="ARBA00022741"/>
    </source>
</evidence>
<dbReference type="SUPFAM" id="SSF56112">
    <property type="entry name" value="Protein kinase-like (PK-like)"/>
    <property type="match status" value="1"/>
</dbReference>
<keyword evidence="5" id="KW-0067">ATP-binding</keyword>
<evidence type="ECO:0000259" key="6">
    <source>
        <dbReference type="PROSITE" id="PS50011"/>
    </source>
</evidence>
<keyword evidence="2" id="KW-0808">Transferase</keyword>
<dbReference type="GO" id="GO:0005634">
    <property type="term" value="C:nucleus"/>
    <property type="evidence" value="ECO:0007669"/>
    <property type="project" value="TreeGrafter"/>
</dbReference>
<evidence type="ECO:0000256" key="2">
    <source>
        <dbReference type="ARBA" id="ARBA00022679"/>
    </source>
</evidence>
<reference evidence="7" key="1">
    <citation type="submission" date="2016-06" db="UniProtKB">
        <authorList>
            <consortium name="WormBaseParasite"/>
        </authorList>
    </citation>
    <scope>IDENTIFICATION</scope>
</reference>
<evidence type="ECO:0000256" key="1">
    <source>
        <dbReference type="ARBA" id="ARBA00022527"/>
    </source>
</evidence>
<evidence type="ECO:0000313" key="7">
    <source>
        <dbReference type="WBParaSite" id="GPUH_0000506701-mRNA-1"/>
    </source>
</evidence>
<feature type="domain" description="Protein kinase" evidence="6">
    <location>
        <begin position="1"/>
        <end position="145"/>
    </location>
</feature>
<dbReference type="GO" id="GO:0004674">
    <property type="term" value="F:protein serine/threonine kinase activity"/>
    <property type="evidence" value="ECO:0007669"/>
    <property type="project" value="UniProtKB-KW"/>
</dbReference>
<accession>A0A183D8L9</accession>
<dbReference type="Pfam" id="PF00069">
    <property type="entry name" value="Pkinase"/>
    <property type="match status" value="1"/>
</dbReference>
<dbReference type="WBParaSite" id="GPUH_0000506701-mRNA-1">
    <property type="protein sequence ID" value="GPUH_0000506701-mRNA-1"/>
    <property type="gene ID" value="GPUH_0000506701"/>
</dbReference>
<dbReference type="InterPro" id="IPR000719">
    <property type="entry name" value="Prot_kinase_dom"/>
</dbReference>
<dbReference type="AlphaFoldDB" id="A0A183D8L9"/>
<sequence>LKPENVLITSAGVLKITDFGQCCIYVPTDPDRNYDCQVASRWYRAPELLFGSTKYGPKVDEWACGCIFTEFYNGSPLFMGKNDIEQIGKLMSVLGAPSERNWSGWSTMPDCGKIVFSDAEPLADWKAVGIVFYQIFRFCIKCIMR</sequence>
<dbReference type="PROSITE" id="PS50011">
    <property type="entry name" value="PROTEIN_KINASE_DOM"/>
    <property type="match status" value="1"/>
</dbReference>
<name>A0A183D8L9_9BILA</name>
<dbReference type="GO" id="GO:0005524">
    <property type="term" value="F:ATP binding"/>
    <property type="evidence" value="ECO:0007669"/>
    <property type="project" value="UniProtKB-KW"/>
</dbReference>
<dbReference type="InterPro" id="IPR050108">
    <property type="entry name" value="CDK"/>
</dbReference>
<evidence type="ECO:0000256" key="4">
    <source>
        <dbReference type="ARBA" id="ARBA00022777"/>
    </source>
</evidence>
<evidence type="ECO:0000256" key="5">
    <source>
        <dbReference type="ARBA" id="ARBA00022840"/>
    </source>
</evidence>
<keyword evidence="3" id="KW-0547">Nucleotide-binding</keyword>
<proteinExistence type="predicted"/>